<gene>
    <name evidence="2" type="ORF">ACFS6H_19890</name>
</gene>
<dbReference type="InterPro" id="IPR036388">
    <property type="entry name" value="WH-like_DNA-bd_sf"/>
</dbReference>
<evidence type="ECO:0008006" key="4">
    <source>
        <dbReference type="Google" id="ProtNLM"/>
    </source>
</evidence>
<reference evidence="3" key="1">
    <citation type="journal article" date="2019" name="Int. J. Syst. Evol. Microbiol.">
        <title>The Global Catalogue of Microorganisms (GCM) 10K type strain sequencing project: providing services to taxonomists for standard genome sequencing and annotation.</title>
        <authorList>
            <consortium name="The Broad Institute Genomics Platform"/>
            <consortium name="The Broad Institute Genome Sequencing Center for Infectious Disease"/>
            <person name="Wu L."/>
            <person name="Ma J."/>
        </authorList>
    </citation>
    <scope>NUCLEOTIDE SEQUENCE [LARGE SCALE GENOMIC DNA]</scope>
    <source>
        <strain evidence="3">KCTC 23299</strain>
    </source>
</reference>
<keyword evidence="3" id="KW-1185">Reference proteome</keyword>
<proteinExistence type="predicted"/>
<evidence type="ECO:0000313" key="2">
    <source>
        <dbReference type="EMBL" id="MFD2921992.1"/>
    </source>
</evidence>
<dbReference type="Proteomes" id="UP001597511">
    <property type="component" value="Unassembled WGS sequence"/>
</dbReference>
<organism evidence="2 3">
    <name type="scientific">Terrimonas rubra</name>
    <dbReference type="NCBI Taxonomy" id="1035890"/>
    <lineage>
        <taxon>Bacteria</taxon>
        <taxon>Pseudomonadati</taxon>
        <taxon>Bacteroidota</taxon>
        <taxon>Chitinophagia</taxon>
        <taxon>Chitinophagales</taxon>
        <taxon>Chitinophagaceae</taxon>
        <taxon>Terrimonas</taxon>
    </lineage>
</organism>
<accession>A0ABW6ADD6</accession>
<dbReference type="RefSeq" id="WP_386103269.1">
    <property type="nucleotide sequence ID" value="NZ_JBHUOZ010000003.1"/>
</dbReference>
<comment type="caution">
    <text evidence="2">The sequence shown here is derived from an EMBL/GenBank/DDBJ whole genome shotgun (WGS) entry which is preliminary data.</text>
</comment>
<feature type="compositionally biased region" description="Basic and acidic residues" evidence="1">
    <location>
        <begin position="10"/>
        <end position="22"/>
    </location>
</feature>
<evidence type="ECO:0000256" key="1">
    <source>
        <dbReference type="SAM" id="MobiDB-lite"/>
    </source>
</evidence>
<dbReference type="EMBL" id="JBHUOZ010000003">
    <property type="protein sequence ID" value="MFD2921992.1"/>
    <property type="molecule type" value="Genomic_DNA"/>
</dbReference>
<protein>
    <recommendedName>
        <fullName evidence="4">Winged helix-turn-helix DNA-binding</fullName>
    </recommendedName>
</protein>
<dbReference type="Gene3D" id="1.10.10.10">
    <property type="entry name" value="Winged helix-like DNA-binding domain superfamily/Winged helix DNA-binding domain"/>
    <property type="match status" value="1"/>
</dbReference>
<evidence type="ECO:0000313" key="3">
    <source>
        <dbReference type="Proteomes" id="UP001597511"/>
    </source>
</evidence>
<name>A0ABW6ADD6_9BACT</name>
<feature type="region of interest" description="Disordered" evidence="1">
    <location>
        <begin position="1"/>
        <end position="22"/>
    </location>
</feature>
<sequence length="96" mass="10855">MQPTSRIAYNKRELSGENESDKQSALNALTKIGFGTKEDIASELKWTQDRLHKRLSELLKDGKIIQTPLKKIAQSTGHLQIIWAVKGIKEIKVKVN</sequence>